<accession>A0A5N6K3K3</accession>
<dbReference type="InterPro" id="IPR036962">
    <property type="entry name" value="Glyco_hydro_3_N_sf"/>
</dbReference>
<dbReference type="SMART" id="SM01217">
    <property type="entry name" value="Fn3_like"/>
    <property type="match status" value="1"/>
</dbReference>
<gene>
    <name evidence="12" type="ORF">EYC80_002300</name>
</gene>
<dbReference type="Gene3D" id="2.60.40.10">
    <property type="entry name" value="Immunoglobulins"/>
    <property type="match status" value="1"/>
</dbReference>
<evidence type="ECO:0000256" key="1">
    <source>
        <dbReference type="ARBA" id="ARBA00000448"/>
    </source>
</evidence>
<dbReference type="Pfam" id="PF14310">
    <property type="entry name" value="Fn3-like"/>
    <property type="match status" value="1"/>
</dbReference>
<evidence type="ECO:0000256" key="2">
    <source>
        <dbReference type="ARBA" id="ARBA00004987"/>
    </source>
</evidence>
<dbReference type="InterPro" id="IPR001764">
    <property type="entry name" value="Glyco_hydro_3_N"/>
</dbReference>
<evidence type="ECO:0000256" key="4">
    <source>
        <dbReference type="ARBA" id="ARBA00022801"/>
    </source>
</evidence>
<keyword evidence="6" id="KW-0325">Glycoprotein</keyword>
<reference evidence="12 13" key="1">
    <citation type="submission" date="2019-06" db="EMBL/GenBank/DDBJ databases">
        <title>Genome Sequence of the Brown Rot Fungal Pathogen Monilinia laxa.</title>
        <authorList>
            <person name="De Miccolis Angelini R.M."/>
            <person name="Landi L."/>
            <person name="Abate D."/>
            <person name="Pollastro S."/>
            <person name="Romanazzi G."/>
            <person name="Faretra F."/>
        </authorList>
    </citation>
    <scope>NUCLEOTIDE SEQUENCE [LARGE SCALE GENOMIC DNA]</scope>
    <source>
        <strain evidence="12 13">Mlax316</strain>
    </source>
</reference>
<evidence type="ECO:0000256" key="3">
    <source>
        <dbReference type="ARBA" id="ARBA00005336"/>
    </source>
</evidence>
<comment type="pathway">
    <text evidence="2 10">Glycan metabolism; cellulose degradation.</text>
</comment>
<dbReference type="PANTHER" id="PTHR42715">
    <property type="entry name" value="BETA-GLUCOSIDASE"/>
    <property type="match status" value="1"/>
</dbReference>
<comment type="catalytic activity">
    <reaction evidence="1 10">
        <text>Hydrolysis of terminal, non-reducing beta-D-glucosyl residues with release of beta-D-glucose.</text>
        <dbReference type="EC" id="3.2.1.21"/>
    </reaction>
</comment>
<protein>
    <recommendedName>
        <fullName evidence="10">beta-glucosidase</fullName>
        <ecNumber evidence="10">3.2.1.21</ecNumber>
    </recommendedName>
</protein>
<keyword evidence="5" id="KW-0136">Cellulose degradation</keyword>
<dbReference type="Pfam" id="PF01915">
    <property type="entry name" value="Glyco_hydro_3_C"/>
    <property type="match status" value="1"/>
</dbReference>
<dbReference type="GO" id="GO:0030245">
    <property type="term" value="P:cellulose catabolic process"/>
    <property type="evidence" value="ECO:0007669"/>
    <property type="project" value="UniProtKB-UniPathway"/>
</dbReference>
<dbReference type="EC" id="3.2.1.21" evidence="10"/>
<dbReference type="Pfam" id="PF00933">
    <property type="entry name" value="Glyco_hydro_3"/>
    <property type="match status" value="1"/>
</dbReference>
<evidence type="ECO:0000256" key="8">
    <source>
        <dbReference type="ARBA" id="ARBA00023295"/>
    </source>
</evidence>
<dbReference type="OrthoDB" id="416222at2759"/>
<dbReference type="InterPro" id="IPR017853">
    <property type="entry name" value="GH"/>
</dbReference>
<feature type="domain" description="Fibronectin type III-like" evidence="11">
    <location>
        <begin position="809"/>
        <end position="884"/>
    </location>
</feature>
<dbReference type="InterPro" id="IPR036881">
    <property type="entry name" value="Glyco_hydro_3_C_sf"/>
</dbReference>
<dbReference type="Gene3D" id="3.20.20.300">
    <property type="entry name" value="Glycoside hydrolase, family 3, N-terminal domain"/>
    <property type="match status" value="1"/>
</dbReference>
<dbReference type="FunFam" id="3.40.50.1700:FF:000003">
    <property type="entry name" value="Probable beta-glucosidase"/>
    <property type="match status" value="1"/>
</dbReference>
<proteinExistence type="inferred from homology"/>
<keyword evidence="7 10" id="KW-0119">Carbohydrate metabolism</keyword>
<dbReference type="InterPro" id="IPR002772">
    <property type="entry name" value="Glyco_hydro_3_C"/>
</dbReference>
<evidence type="ECO:0000313" key="13">
    <source>
        <dbReference type="Proteomes" id="UP000326757"/>
    </source>
</evidence>
<dbReference type="EMBL" id="VIGI01000008">
    <property type="protein sequence ID" value="KAB8296891.1"/>
    <property type="molecule type" value="Genomic_DNA"/>
</dbReference>
<dbReference type="InterPro" id="IPR019800">
    <property type="entry name" value="Glyco_hydro_3_AS"/>
</dbReference>
<organism evidence="12 13">
    <name type="scientific">Monilinia laxa</name>
    <name type="common">Brown rot fungus</name>
    <name type="synonym">Sclerotinia laxa</name>
    <dbReference type="NCBI Taxonomy" id="61186"/>
    <lineage>
        <taxon>Eukaryota</taxon>
        <taxon>Fungi</taxon>
        <taxon>Dikarya</taxon>
        <taxon>Ascomycota</taxon>
        <taxon>Pezizomycotina</taxon>
        <taxon>Leotiomycetes</taxon>
        <taxon>Helotiales</taxon>
        <taxon>Sclerotiniaceae</taxon>
        <taxon>Monilinia</taxon>
    </lineage>
</organism>
<evidence type="ECO:0000313" key="12">
    <source>
        <dbReference type="EMBL" id="KAB8296891.1"/>
    </source>
</evidence>
<dbReference type="AlphaFoldDB" id="A0A5N6K3K3"/>
<dbReference type="GO" id="GO:0008422">
    <property type="term" value="F:beta-glucosidase activity"/>
    <property type="evidence" value="ECO:0007669"/>
    <property type="project" value="UniProtKB-EC"/>
</dbReference>
<keyword evidence="9 10" id="KW-0624">Polysaccharide degradation</keyword>
<keyword evidence="4 10" id="KW-0378">Hydrolase</keyword>
<dbReference type="InterPro" id="IPR013783">
    <property type="entry name" value="Ig-like_fold"/>
</dbReference>
<dbReference type="PANTHER" id="PTHR42715:SF2">
    <property type="entry name" value="BETA-GLUCOSIDASE F-RELATED"/>
    <property type="match status" value="1"/>
</dbReference>
<name>A0A5N6K3K3_MONLA</name>
<keyword evidence="13" id="KW-1185">Reference proteome</keyword>
<dbReference type="PROSITE" id="PS00775">
    <property type="entry name" value="GLYCOSYL_HYDROL_F3"/>
    <property type="match status" value="1"/>
</dbReference>
<dbReference type="Proteomes" id="UP000326757">
    <property type="component" value="Unassembled WGS sequence"/>
</dbReference>
<dbReference type="UniPathway" id="UPA00696"/>
<dbReference type="InterPro" id="IPR026891">
    <property type="entry name" value="Fn3-like"/>
</dbReference>
<evidence type="ECO:0000256" key="5">
    <source>
        <dbReference type="ARBA" id="ARBA00023001"/>
    </source>
</evidence>
<evidence type="ECO:0000256" key="10">
    <source>
        <dbReference type="RuleBase" id="RU361161"/>
    </source>
</evidence>
<keyword evidence="8 10" id="KW-0326">Glycosidase</keyword>
<dbReference type="InterPro" id="IPR050288">
    <property type="entry name" value="Cellulose_deg_GH3"/>
</dbReference>
<dbReference type="SUPFAM" id="SSF51445">
    <property type="entry name" value="(Trans)glycosidases"/>
    <property type="match status" value="1"/>
</dbReference>
<sequence length="907" mass="96392">MHINASLSQYWIRLISCYTRYRYTDHLTNNLSLIRRMLPIHALWGSRRSPPIPPSSEKAGVKRDSVPAGYVAAPYYPAPKGGWVNTWTAAYAKAQTVVAQMTLAEKVNLTTGIGELMGRCIGNTGSALRFGIPSLCLQDSALGIAATDGNTAFPAGITTGATWSKDLAYQRGLALGAEARGKGVNILLGPTVGPIGRKPRGGRNWEGFGADPVLQGVSAVQTINGIQANGVIATIKHFIGNEQEAYRMDIIPHGLMKALSSNIDDRTLHEFYMWPFAEGIRAGVGAVMTSYNDVNGSAASQNSYLINNLLKDELGFQGLVMTDWLAQIGGVSSALAGLDMAMPGDGGIPFTGEAYWAYELSTAILNGTVPLDRLNDMVTRIVATWYQFGQDKGFPPPNFSANTLDTTGPCYPAALFSPTCTVNSHVNVQSNHAIISQSISREAITLLKNVNSTLPLSTSAALKVFGSDSANNPAGPNACNQRGCDTGVLGMGWGSGTANYPYLDAPIDAIKRKASNVYNSSSDSFPSGLTALPGDIAIVFINSDSGENSINVEGNDGDRSSSGLYAWHNGDALVKAAAAKYSTVVVVVHTVGPILVESWIDLPSVKSVLFAHLPGQEAGDSLVDILFGEYSPSGHLPYSIPVSESNYPPSASLVGFELGQVQDTFSEGLYVDYRYLNKNAIRPRFPFGHGLSYTTFSRTVTLAAGKALTSVPPARAAKGSTPAYSTAIPPASEVSWPANFSAVGRYLYPYLDNPSNITTGKFVYPTGYSNVSKPDPPSGGSQGGNPALWDTMFTLSVTITNTGPVAGKSVAQLYVQYPSDSAYDTPIIQLRDYAKTDTLAPGEHQVVSIVVTRKDISVWDVTKQNWVIPISTTKPFLFWVGDSSGNLTLACESISGACSAGRTSPVV</sequence>
<evidence type="ECO:0000256" key="6">
    <source>
        <dbReference type="ARBA" id="ARBA00023180"/>
    </source>
</evidence>
<dbReference type="Gene3D" id="3.40.50.1700">
    <property type="entry name" value="Glycoside hydrolase family 3 C-terminal domain"/>
    <property type="match status" value="1"/>
</dbReference>
<evidence type="ECO:0000256" key="7">
    <source>
        <dbReference type="ARBA" id="ARBA00023277"/>
    </source>
</evidence>
<evidence type="ECO:0000259" key="11">
    <source>
        <dbReference type="SMART" id="SM01217"/>
    </source>
</evidence>
<dbReference type="SUPFAM" id="SSF52279">
    <property type="entry name" value="Beta-D-glucan exohydrolase, C-terminal domain"/>
    <property type="match status" value="1"/>
</dbReference>
<comment type="similarity">
    <text evidence="3 10">Belongs to the glycosyl hydrolase 3 family.</text>
</comment>
<comment type="caution">
    <text evidence="12">The sequence shown here is derived from an EMBL/GenBank/DDBJ whole genome shotgun (WGS) entry which is preliminary data.</text>
</comment>
<evidence type="ECO:0000256" key="9">
    <source>
        <dbReference type="ARBA" id="ARBA00023326"/>
    </source>
</evidence>
<dbReference type="FunFam" id="3.20.20.300:FF:000002">
    <property type="entry name" value="Probable beta-glucosidase"/>
    <property type="match status" value="1"/>
</dbReference>
<dbReference type="PRINTS" id="PR00133">
    <property type="entry name" value="GLHYDRLASE3"/>
</dbReference>